<dbReference type="Pfam" id="PF07727">
    <property type="entry name" value="RVT_2"/>
    <property type="match status" value="1"/>
</dbReference>
<dbReference type="InterPro" id="IPR013103">
    <property type="entry name" value="RVT_2"/>
</dbReference>
<reference evidence="2 3" key="1">
    <citation type="submission" date="2020-05" db="EMBL/GenBank/DDBJ databases">
        <title>Vigna angularis (adzuki bean) Var. LongXiaoDou No. 4 denovo assembly.</title>
        <authorList>
            <person name="Xiang H."/>
        </authorList>
    </citation>
    <scope>NUCLEOTIDE SEQUENCE [LARGE SCALE GENOMIC DNA]</scope>
    <source>
        <tissue evidence="2">Leaf</tissue>
    </source>
</reference>
<dbReference type="SUPFAM" id="SSF56672">
    <property type="entry name" value="DNA/RNA polymerases"/>
    <property type="match status" value="1"/>
</dbReference>
<dbReference type="EMBL" id="JABFOF010000003">
    <property type="protein sequence ID" value="KAG2402881.1"/>
    <property type="molecule type" value="Genomic_DNA"/>
</dbReference>
<dbReference type="PANTHER" id="PTHR11439:SF515">
    <property type="entry name" value="GAG-POL POLYPROTEIN"/>
    <property type="match status" value="1"/>
</dbReference>
<comment type="caution">
    <text evidence="2">The sequence shown here is derived from an EMBL/GenBank/DDBJ whole genome shotgun (WGS) entry which is preliminary data.</text>
</comment>
<protein>
    <submittedName>
        <fullName evidence="2">Retrovirus-related Pol polyprotein from transposon RE1 Retro element 1</fullName>
    </submittedName>
</protein>
<accession>A0A8T0KTU6</accession>
<dbReference type="AlphaFoldDB" id="A0A8T0KTU6"/>
<evidence type="ECO:0000313" key="2">
    <source>
        <dbReference type="EMBL" id="KAG2402881.1"/>
    </source>
</evidence>
<name>A0A8T0KTU6_PHAAN</name>
<feature type="domain" description="Reverse transcriptase Ty1/copia-type" evidence="1">
    <location>
        <begin position="1"/>
        <end position="177"/>
    </location>
</feature>
<dbReference type="CDD" id="cd09272">
    <property type="entry name" value="RNase_HI_RT_Ty1"/>
    <property type="match status" value="1"/>
</dbReference>
<organism evidence="2 3">
    <name type="scientific">Phaseolus angularis</name>
    <name type="common">Azuki bean</name>
    <name type="synonym">Vigna angularis</name>
    <dbReference type="NCBI Taxonomy" id="3914"/>
    <lineage>
        <taxon>Eukaryota</taxon>
        <taxon>Viridiplantae</taxon>
        <taxon>Streptophyta</taxon>
        <taxon>Embryophyta</taxon>
        <taxon>Tracheophyta</taxon>
        <taxon>Spermatophyta</taxon>
        <taxon>Magnoliopsida</taxon>
        <taxon>eudicotyledons</taxon>
        <taxon>Gunneridae</taxon>
        <taxon>Pentapetalae</taxon>
        <taxon>rosids</taxon>
        <taxon>fabids</taxon>
        <taxon>Fabales</taxon>
        <taxon>Fabaceae</taxon>
        <taxon>Papilionoideae</taxon>
        <taxon>50 kb inversion clade</taxon>
        <taxon>NPAAA clade</taxon>
        <taxon>indigoferoid/millettioid clade</taxon>
        <taxon>Phaseoleae</taxon>
        <taxon>Vigna</taxon>
    </lineage>
</organism>
<evidence type="ECO:0000313" key="3">
    <source>
        <dbReference type="Proteomes" id="UP000743370"/>
    </source>
</evidence>
<evidence type="ECO:0000259" key="1">
    <source>
        <dbReference type="Pfam" id="PF07727"/>
    </source>
</evidence>
<dbReference type="Proteomes" id="UP000743370">
    <property type="component" value="Unassembled WGS sequence"/>
</dbReference>
<sequence>MAIQNNWALHQLDVKSAFLNGDLEEEVYVVQPQGFEVKRHIDKVYKLKKALYGLKQAPRAWNQKIDGFMGSIGFEKCVSEHGVYVQCYEKNDRKDMVIVCLYVDDMLVTGSSDERINKFKAQMLQEFEMSDLGKLSYFLGIEFTTTDTGMMMHQSRYVIDMLTKFNMDQCNSASTPAEVGIKLEKDPEEEAVDPTKYRRMVGSLRYLCNTRPDISYSVGLVSRFMQNPRVSHLNVVKRILRYLKGTTEYGIRLPKYGSGGEVRVIAYSDSDWYGDKGDRKSTAGYVFYFDGALISWNSTKEPVVALSSCEAEYIAACEATCQAAWLDSLMKELKIEGIGKVRLLVDNKSAIDLTKHPTSHGRSKHIETRFHFIREQVSKKKLEVVYCRSEDQIADILTKALKGEHFLKLRKQIGVEKLKLSPINR</sequence>
<gene>
    <name evidence="2" type="ORF">HKW66_Vig0251010</name>
</gene>
<dbReference type="InterPro" id="IPR043502">
    <property type="entry name" value="DNA/RNA_pol_sf"/>
</dbReference>
<proteinExistence type="predicted"/>
<dbReference type="PANTHER" id="PTHR11439">
    <property type="entry name" value="GAG-POL-RELATED RETROTRANSPOSON"/>
    <property type="match status" value="1"/>
</dbReference>